<dbReference type="EMBL" id="LCJW01000007">
    <property type="protein sequence ID" value="KKT86604.1"/>
    <property type="molecule type" value="Genomic_DNA"/>
</dbReference>
<dbReference type="AlphaFoldDB" id="A0A0G1NQZ6"/>
<name>A0A0G1NQZ6_9BACT</name>
<accession>A0A0G1NQZ6</accession>
<evidence type="ECO:0000313" key="2">
    <source>
        <dbReference type="Proteomes" id="UP000034797"/>
    </source>
</evidence>
<sequence>MTGKTDGPESVRVLGQDIFRLDVFRIGEKSNKAFNDSRCGFDRELLTNDRLEKVTEEIGGNL</sequence>
<evidence type="ECO:0000313" key="1">
    <source>
        <dbReference type="EMBL" id="KKT86604.1"/>
    </source>
</evidence>
<organism evidence="1 2">
    <name type="scientific">Candidatus Collierbacteria bacterium GW2011_GWA2_44_99</name>
    <dbReference type="NCBI Taxonomy" id="1618380"/>
    <lineage>
        <taxon>Bacteria</taxon>
        <taxon>Candidatus Collieribacteriota</taxon>
    </lineage>
</organism>
<proteinExistence type="predicted"/>
<dbReference type="Proteomes" id="UP000034797">
    <property type="component" value="Unassembled WGS sequence"/>
</dbReference>
<protein>
    <submittedName>
        <fullName evidence="1">Uncharacterized protein</fullName>
    </submittedName>
</protein>
<gene>
    <name evidence="1" type="ORF">UW84_C0007G0013</name>
</gene>
<comment type="caution">
    <text evidence="1">The sequence shown here is derived from an EMBL/GenBank/DDBJ whole genome shotgun (WGS) entry which is preliminary data.</text>
</comment>
<reference evidence="1 2" key="1">
    <citation type="journal article" date="2015" name="Nature">
        <title>rRNA introns, odd ribosomes, and small enigmatic genomes across a large radiation of phyla.</title>
        <authorList>
            <person name="Brown C.T."/>
            <person name="Hug L.A."/>
            <person name="Thomas B.C."/>
            <person name="Sharon I."/>
            <person name="Castelle C.J."/>
            <person name="Singh A."/>
            <person name="Wilkins M.J."/>
            <person name="Williams K.H."/>
            <person name="Banfield J.F."/>
        </authorList>
    </citation>
    <scope>NUCLEOTIDE SEQUENCE [LARGE SCALE GENOMIC DNA]</scope>
</reference>